<protein>
    <submittedName>
        <fullName evidence="1">Uncharacterized protein</fullName>
    </submittedName>
</protein>
<reference evidence="1 2" key="1">
    <citation type="submission" date="2018-05" db="EMBL/GenBank/DDBJ databases">
        <title>Genomic Encyclopedia of Archaeal and Bacterial Type Strains, Phase II (KMG-II): from individual species to whole genera.</title>
        <authorList>
            <person name="Goeker M."/>
        </authorList>
    </citation>
    <scope>NUCLEOTIDE SEQUENCE [LARGE SCALE GENOMIC DNA]</scope>
    <source>
        <strain evidence="1 2">DSM 22214</strain>
    </source>
</reference>
<evidence type="ECO:0000313" key="2">
    <source>
        <dbReference type="Proteomes" id="UP000245489"/>
    </source>
</evidence>
<sequence length="56" mass="6760">MLFNFFIDEFFVLKKSSAVLTTFLVTLTHKKIYEKTINNLAKYQKNKVEKYLPREK</sequence>
<dbReference type="AlphaFoldDB" id="A0A316EHV9"/>
<keyword evidence="2" id="KW-1185">Reference proteome</keyword>
<dbReference type="EMBL" id="QGGO01000001">
    <property type="protein sequence ID" value="PWK29351.1"/>
    <property type="molecule type" value="Genomic_DNA"/>
</dbReference>
<organism evidence="1 2">
    <name type="scientific">Arcicella aurantiaca</name>
    <dbReference type="NCBI Taxonomy" id="591202"/>
    <lineage>
        <taxon>Bacteria</taxon>
        <taxon>Pseudomonadati</taxon>
        <taxon>Bacteroidota</taxon>
        <taxon>Cytophagia</taxon>
        <taxon>Cytophagales</taxon>
        <taxon>Flectobacillaceae</taxon>
        <taxon>Arcicella</taxon>
    </lineage>
</organism>
<accession>A0A316EHV9</accession>
<gene>
    <name evidence="1" type="ORF">LV89_00191</name>
</gene>
<dbReference type="Proteomes" id="UP000245489">
    <property type="component" value="Unassembled WGS sequence"/>
</dbReference>
<proteinExistence type="predicted"/>
<evidence type="ECO:0000313" key="1">
    <source>
        <dbReference type="EMBL" id="PWK29351.1"/>
    </source>
</evidence>
<name>A0A316EHV9_9BACT</name>
<comment type="caution">
    <text evidence="1">The sequence shown here is derived from an EMBL/GenBank/DDBJ whole genome shotgun (WGS) entry which is preliminary data.</text>
</comment>